<name>A0A1F5EXW0_9BACT</name>
<sequence>MFNKETKRSEGTILRGLLGVTTDGKKIYLEFSPEHHFFGRVFVEGEEYGSRIDFGKQIFLDEPVGGLDASDVVLKAAEMMEKWERKAALAEASTSELLLALWESLTIRS</sequence>
<evidence type="ECO:0000313" key="1">
    <source>
        <dbReference type="EMBL" id="OGD72207.1"/>
    </source>
</evidence>
<dbReference type="AlphaFoldDB" id="A0A1F5EXW0"/>
<comment type="caution">
    <text evidence="1">The sequence shown here is derived from an EMBL/GenBank/DDBJ whole genome shotgun (WGS) entry which is preliminary data.</text>
</comment>
<gene>
    <name evidence="1" type="ORF">A3D09_01680</name>
</gene>
<proteinExistence type="predicted"/>
<organism evidence="1 2">
    <name type="scientific">Candidatus Collierbacteria bacterium RIFCSPHIGHO2_02_FULL_49_10</name>
    <dbReference type="NCBI Taxonomy" id="1817723"/>
    <lineage>
        <taxon>Bacteria</taxon>
        <taxon>Candidatus Collieribacteriota</taxon>
    </lineage>
</organism>
<dbReference type="Proteomes" id="UP000177390">
    <property type="component" value="Unassembled WGS sequence"/>
</dbReference>
<dbReference type="EMBL" id="MFAH01000004">
    <property type="protein sequence ID" value="OGD72207.1"/>
    <property type="molecule type" value="Genomic_DNA"/>
</dbReference>
<protein>
    <submittedName>
        <fullName evidence="1">Uncharacterized protein</fullName>
    </submittedName>
</protein>
<accession>A0A1F5EXW0</accession>
<reference evidence="1 2" key="1">
    <citation type="journal article" date="2016" name="Nat. Commun.">
        <title>Thousands of microbial genomes shed light on interconnected biogeochemical processes in an aquifer system.</title>
        <authorList>
            <person name="Anantharaman K."/>
            <person name="Brown C.T."/>
            <person name="Hug L.A."/>
            <person name="Sharon I."/>
            <person name="Castelle C.J."/>
            <person name="Probst A.J."/>
            <person name="Thomas B.C."/>
            <person name="Singh A."/>
            <person name="Wilkins M.J."/>
            <person name="Karaoz U."/>
            <person name="Brodie E.L."/>
            <person name="Williams K.H."/>
            <person name="Hubbard S.S."/>
            <person name="Banfield J.F."/>
        </authorList>
    </citation>
    <scope>NUCLEOTIDE SEQUENCE [LARGE SCALE GENOMIC DNA]</scope>
</reference>
<evidence type="ECO:0000313" key="2">
    <source>
        <dbReference type="Proteomes" id="UP000177390"/>
    </source>
</evidence>